<dbReference type="Pfam" id="PF13692">
    <property type="entry name" value="Glyco_trans_1_4"/>
    <property type="match status" value="1"/>
</dbReference>
<dbReference type="GO" id="GO:0016757">
    <property type="term" value="F:glycosyltransferase activity"/>
    <property type="evidence" value="ECO:0007669"/>
    <property type="project" value="TreeGrafter"/>
</dbReference>
<dbReference type="CDD" id="cd03801">
    <property type="entry name" value="GT4_PimA-like"/>
    <property type="match status" value="1"/>
</dbReference>
<accession>A0A538TWD9</accession>
<dbReference type="PANTHER" id="PTHR45947:SF3">
    <property type="entry name" value="SULFOQUINOVOSYL TRANSFERASE SQD2"/>
    <property type="match status" value="1"/>
</dbReference>
<sequence length="376" mass="41992">MSRPRVLIVQSVAKHYRKPLFDRLHACLDEAGLELRVAYSVPNRAEACKGDNIELPAPYGCRVPARWLFGNRLLYQPILGEVARARLVILEQANKYLMSYPVLAQGRLKVRKVAFWGHGRNMHGRASSWAERWKRGLIRQVDWWFAYTQSAASYVAAQGFDPRRITNVRNSVDTAAFRELVESITPEEIQSQRARLGLTPDSRVALFCGSLYEGRDLPLLIDAADRVRHEVESFHLILIGSGPVREAVEREATTRDWLHYVGPLFGRDKAVLFRVADLYANPGLVGLGVLDAFTAGLPVFATDCPHSPEFEYVEAGVNGLVAQHSSQRYAESLVRAFRDPSLLATLRIGAAESARKYGIEATADRFCEGVIACLGN</sequence>
<keyword evidence="1" id="KW-0808">Transferase</keyword>
<evidence type="ECO:0000313" key="1">
    <source>
        <dbReference type="EMBL" id="TMQ67944.1"/>
    </source>
</evidence>
<dbReference type="AlphaFoldDB" id="A0A538TWD9"/>
<comment type="caution">
    <text evidence="1">The sequence shown here is derived from an EMBL/GenBank/DDBJ whole genome shotgun (WGS) entry which is preliminary data.</text>
</comment>
<dbReference type="SUPFAM" id="SSF53756">
    <property type="entry name" value="UDP-Glycosyltransferase/glycogen phosphorylase"/>
    <property type="match status" value="1"/>
</dbReference>
<evidence type="ECO:0000313" key="2">
    <source>
        <dbReference type="Proteomes" id="UP000316609"/>
    </source>
</evidence>
<dbReference type="Gene3D" id="3.40.50.2000">
    <property type="entry name" value="Glycogen Phosphorylase B"/>
    <property type="match status" value="2"/>
</dbReference>
<dbReference type="InterPro" id="IPR050194">
    <property type="entry name" value="Glycosyltransferase_grp1"/>
</dbReference>
<reference evidence="1 2" key="1">
    <citation type="journal article" date="2019" name="Nat. Microbiol.">
        <title>Mediterranean grassland soil C-N compound turnover is dependent on rainfall and depth, and is mediated by genomically divergent microorganisms.</title>
        <authorList>
            <person name="Diamond S."/>
            <person name="Andeer P.F."/>
            <person name="Li Z."/>
            <person name="Crits-Christoph A."/>
            <person name="Burstein D."/>
            <person name="Anantharaman K."/>
            <person name="Lane K.R."/>
            <person name="Thomas B.C."/>
            <person name="Pan C."/>
            <person name="Northen T.R."/>
            <person name="Banfield J.F."/>
        </authorList>
    </citation>
    <scope>NUCLEOTIDE SEQUENCE [LARGE SCALE GENOMIC DNA]</scope>
    <source>
        <strain evidence="1">WS_8</strain>
    </source>
</reference>
<dbReference type="PANTHER" id="PTHR45947">
    <property type="entry name" value="SULFOQUINOVOSYL TRANSFERASE SQD2"/>
    <property type="match status" value="1"/>
</dbReference>
<proteinExistence type="predicted"/>
<organism evidence="1 2">
    <name type="scientific">Eiseniibacteriota bacterium</name>
    <dbReference type="NCBI Taxonomy" id="2212470"/>
    <lineage>
        <taxon>Bacteria</taxon>
        <taxon>Candidatus Eiseniibacteriota</taxon>
    </lineage>
</organism>
<gene>
    <name evidence="1" type="ORF">E6K78_02920</name>
</gene>
<protein>
    <submittedName>
        <fullName evidence="1">Glycosyltransferase family 4 protein</fullName>
    </submittedName>
</protein>
<dbReference type="EMBL" id="VBOY01000021">
    <property type="protein sequence ID" value="TMQ67944.1"/>
    <property type="molecule type" value="Genomic_DNA"/>
</dbReference>
<dbReference type="Proteomes" id="UP000316609">
    <property type="component" value="Unassembled WGS sequence"/>
</dbReference>
<name>A0A538TWD9_UNCEI</name>